<dbReference type="GO" id="GO:0006355">
    <property type="term" value="P:regulation of DNA-templated transcription"/>
    <property type="evidence" value="ECO:0007669"/>
    <property type="project" value="InterPro"/>
</dbReference>
<dbReference type="GO" id="GO:0008173">
    <property type="term" value="F:RNA methyltransferase activity"/>
    <property type="evidence" value="ECO:0007669"/>
    <property type="project" value="InterPro"/>
</dbReference>
<keyword evidence="3 5" id="KW-0949">S-adenosyl-L-methionine</keyword>
<dbReference type="InterPro" id="IPR023267">
    <property type="entry name" value="RCMT"/>
</dbReference>
<dbReference type="InterPro" id="IPR006027">
    <property type="entry name" value="NusB_RsmB_TIM44"/>
</dbReference>
<dbReference type="InterPro" id="IPR029063">
    <property type="entry name" value="SAM-dependent_MTases_sf"/>
</dbReference>
<dbReference type="Pfam" id="PF01029">
    <property type="entry name" value="NusB"/>
    <property type="match status" value="1"/>
</dbReference>
<dbReference type="AlphaFoldDB" id="A0A6V8LXP1"/>
<evidence type="ECO:0000256" key="2">
    <source>
        <dbReference type="ARBA" id="ARBA00022679"/>
    </source>
</evidence>
<comment type="caution">
    <text evidence="7">The sequence shown here is derived from an EMBL/GenBank/DDBJ whole genome shotgun (WGS) entry which is preliminary data.</text>
</comment>
<gene>
    <name evidence="7" type="primary">rsmB</name>
    <name evidence="7" type="ORF">NNJEOMEG_03213</name>
</gene>
<dbReference type="InterPro" id="IPR049560">
    <property type="entry name" value="MeTrfase_RsmB-F_NOP2_cat"/>
</dbReference>
<name>A0A6V8LXP1_9BACT</name>
<dbReference type="SUPFAM" id="SSF48013">
    <property type="entry name" value="NusB-like"/>
    <property type="match status" value="1"/>
</dbReference>
<feature type="domain" description="SAM-dependent MTase RsmB/NOP-type" evidence="6">
    <location>
        <begin position="179"/>
        <end position="433"/>
    </location>
</feature>
<evidence type="ECO:0000256" key="4">
    <source>
        <dbReference type="ARBA" id="ARBA00022884"/>
    </source>
</evidence>
<dbReference type="InterPro" id="IPR001678">
    <property type="entry name" value="MeTrfase_RsmB-F_NOP2_dom"/>
</dbReference>
<evidence type="ECO:0000256" key="1">
    <source>
        <dbReference type="ARBA" id="ARBA00022603"/>
    </source>
</evidence>
<comment type="similarity">
    <text evidence="5">Belongs to the class I-like SAM-binding methyltransferase superfamily. RsmB/NOP family.</text>
</comment>
<dbReference type="PANTHER" id="PTHR22807">
    <property type="entry name" value="NOP2 YEAST -RELATED NOL1/NOP2/FMU SUN DOMAIN-CONTAINING"/>
    <property type="match status" value="1"/>
</dbReference>
<dbReference type="Gene3D" id="3.40.50.150">
    <property type="entry name" value="Vaccinia Virus protein VP39"/>
    <property type="match status" value="1"/>
</dbReference>
<keyword evidence="8" id="KW-1185">Reference proteome</keyword>
<feature type="binding site" evidence="5">
    <location>
        <position position="335"/>
    </location>
    <ligand>
        <name>S-adenosyl-L-methionine</name>
        <dbReference type="ChEBI" id="CHEBI:59789"/>
    </ligand>
</feature>
<reference evidence="7 8" key="1">
    <citation type="submission" date="2020-04" db="EMBL/GenBank/DDBJ databases">
        <authorList>
            <consortium name="Desulfovibrio sp. FSS-1 genome sequencing consortium"/>
            <person name="Shimoshige H."/>
            <person name="Kobayashi H."/>
            <person name="Maekawa T."/>
        </authorList>
    </citation>
    <scope>NUCLEOTIDE SEQUENCE [LARGE SCALE GENOMIC DNA]</scope>
    <source>
        <strain evidence="7 8">SIID29052-01</strain>
    </source>
</reference>
<dbReference type="PANTHER" id="PTHR22807:SF53">
    <property type="entry name" value="RIBOSOMAL RNA SMALL SUBUNIT METHYLTRANSFERASE B-RELATED"/>
    <property type="match status" value="1"/>
</dbReference>
<comment type="caution">
    <text evidence="5">Lacks conserved residue(s) required for the propagation of feature annotation.</text>
</comment>
<dbReference type="CDD" id="cd02440">
    <property type="entry name" value="AdoMet_MTases"/>
    <property type="match status" value="1"/>
</dbReference>
<dbReference type="InterPro" id="IPR035926">
    <property type="entry name" value="NusB-like_sf"/>
</dbReference>
<dbReference type="GO" id="GO:0003723">
    <property type="term" value="F:RNA binding"/>
    <property type="evidence" value="ECO:0007669"/>
    <property type="project" value="UniProtKB-UniRule"/>
</dbReference>
<sequence>MGGPRSLPPARAAALAALDDTLPLDQRAALDVQAALDRALRPLEDPRDRGLATELVYGWLRLKGRMDHLVRRQLSRPDGTPPMALRLLSLGAYELVHLDQVPPHATLSWTVDAVRARCGEGPARLANAVLRRIQALGRDASNPEFYRHGAQNRLEFLSVWHSMPAWIVKIWLDQYPDTAQHLLESQTASPLAGFRLNRARPDAQTLFNELTRSAPARAAFPWIAFEPHSVPPGLEDACRDGLASRQSFAAGDMLQRLGFERWPGPVWDACAGRGGKSLALAESGVRPLWASDVSAPRLRGHRQDAWRLGLECPALFFADATRPPLKASPAVILVDAPCTGLGVLSRRPDAKWKRTFADIGRMVALQRRIVGNAARLLKPGGLLAYITCTLTLQENEQQAAHLESLGFRRRDKSGTAFDAGLREFFWGGAWEKS</sequence>
<dbReference type="PROSITE" id="PS51686">
    <property type="entry name" value="SAM_MT_RSMB_NOP"/>
    <property type="match status" value="1"/>
</dbReference>
<feature type="active site" description="Nucleophile" evidence="5">
    <location>
        <position position="388"/>
    </location>
</feature>
<feature type="binding site" evidence="5">
    <location>
        <position position="292"/>
    </location>
    <ligand>
        <name>S-adenosyl-L-methionine</name>
        <dbReference type="ChEBI" id="CHEBI:59789"/>
    </ligand>
</feature>
<evidence type="ECO:0000256" key="3">
    <source>
        <dbReference type="ARBA" id="ARBA00022691"/>
    </source>
</evidence>
<dbReference type="GO" id="GO:0001510">
    <property type="term" value="P:RNA methylation"/>
    <property type="evidence" value="ECO:0007669"/>
    <property type="project" value="InterPro"/>
</dbReference>
<keyword evidence="1 5" id="KW-0489">Methyltransferase</keyword>
<evidence type="ECO:0000256" key="5">
    <source>
        <dbReference type="PROSITE-ProRule" id="PRU01023"/>
    </source>
</evidence>
<evidence type="ECO:0000313" key="8">
    <source>
        <dbReference type="Proteomes" id="UP000494245"/>
    </source>
</evidence>
<accession>A0A6V8LXP1</accession>
<dbReference type="Proteomes" id="UP000494245">
    <property type="component" value="Unassembled WGS sequence"/>
</dbReference>
<evidence type="ECO:0000259" key="6">
    <source>
        <dbReference type="PROSITE" id="PS51686"/>
    </source>
</evidence>
<feature type="binding site" evidence="5">
    <location>
        <position position="319"/>
    </location>
    <ligand>
        <name>S-adenosyl-L-methionine</name>
        <dbReference type="ChEBI" id="CHEBI:59789"/>
    </ligand>
</feature>
<proteinExistence type="inferred from homology"/>
<dbReference type="PRINTS" id="PR02008">
    <property type="entry name" value="RCMTFAMILY"/>
</dbReference>
<dbReference type="RefSeq" id="WP_173086281.1">
    <property type="nucleotide sequence ID" value="NZ_BLTE01000016.1"/>
</dbReference>
<dbReference type="Pfam" id="PF01189">
    <property type="entry name" value="Methyltr_RsmB-F"/>
    <property type="match status" value="1"/>
</dbReference>
<reference evidence="7 8" key="2">
    <citation type="submission" date="2020-05" db="EMBL/GenBank/DDBJ databases">
        <title>Draft genome sequence of Desulfovibrio sp. strainFSS-1.</title>
        <authorList>
            <person name="Shimoshige H."/>
            <person name="Kobayashi H."/>
            <person name="Maekawa T."/>
        </authorList>
    </citation>
    <scope>NUCLEOTIDE SEQUENCE [LARGE SCALE GENOMIC DNA]</scope>
    <source>
        <strain evidence="7 8">SIID29052-01</strain>
    </source>
</reference>
<dbReference type="Gene3D" id="1.10.940.10">
    <property type="entry name" value="NusB-like"/>
    <property type="match status" value="1"/>
</dbReference>
<keyword evidence="2 5" id="KW-0808">Transferase</keyword>
<protein>
    <submittedName>
        <fullName evidence="7">Ribosomal RNA small subunit methyltransferase B</fullName>
        <ecNumber evidence="7">2.1.1.176</ecNumber>
    </submittedName>
</protein>
<dbReference type="EC" id="2.1.1.176" evidence="7"/>
<organism evidence="7 8">
    <name type="scientific">Fundidesulfovibrio magnetotacticus</name>
    <dbReference type="NCBI Taxonomy" id="2730080"/>
    <lineage>
        <taxon>Bacteria</taxon>
        <taxon>Pseudomonadati</taxon>
        <taxon>Thermodesulfobacteriota</taxon>
        <taxon>Desulfovibrionia</taxon>
        <taxon>Desulfovibrionales</taxon>
        <taxon>Desulfovibrionaceae</taxon>
        <taxon>Fundidesulfovibrio</taxon>
    </lineage>
</organism>
<dbReference type="EMBL" id="BLTE01000016">
    <property type="protein sequence ID" value="GFK95351.1"/>
    <property type="molecule type" value="Genomic_DNA"/>
</dbReference>
<evidence type="ECO:0000313" key="7">
    <source>
        <dbReference type="EMBL" id="GFK95351.1"/>
    </source>
</evidence>
<dbReference type="SUPFAM" id="SSF53335">
    <property type="entry name" value="S-adenosyl-L-methionine-dependent methyltransferases"/>
    <property type="match status" value="1"/>
</dbReference>
<keyword evidence="4 5" id="KW-0694">RNA-binding</keyword>